<feature type="region of interest" description="Disordered" evidence="1">
    <location>
        <begin position="151"/>
        <end position="209"/>
    </location>
</feature>
<comment type="caution">
    <text evidence="3">The sequence shown here is derived from an EMBL/GenBank/DDBJ whole genome shotgun (WGS) entry which is preliminary data.</text>
</comment>
<name>A0A369TF22_9PROT</name>
<evidence type="ECO:0000256" key="1">
    <source>
        <dbReference type="SAM" id="MobiDB-lite"/>
    </source>
</evidence>
<evidence type="ECO:0000313" key="4">
    <source>
        <dbReference type="Proteomes" id="UP000253941"/>
    </source>
</evidence>
<keyword evidence="4" id="KW-1185">Reference proteome</keyword>
<protein>
    <submittedName>
        <fullName evidence="3">Carbon monoxide dehydrogenase</fullName>
    </submittedName>
</protein>
<proteinExistence type="predicted"/>
<reference evidence="3 4" key="1">
    <citation type="submission" date="2018-07" db="EMBL/GenBank/DDBJ databases">
        <title>Venubactetium sediminum gen. nov., sp. nov., isolated from a marine solar saltern.</title>
        <authorList>
            <person name="Wang S."/>
        </authorList>
    </citation>
    <scope>NUCLEOTIDE SEQUENCE [LARGE SCALE GENOMIC DNA]</scope>
    <source>
        <strain evidence="3 4">WD2A32</strain>
    </source>
</reference>
<dbReference type="EMBL" id="QPMH01000001">
    <property type="protein sequence ID" value="RDD63868.1"/>
    <property type="molecule type" value="Genomic_DNA"/>
</dbReference>
<dbReference type="CDD" id="cd05018">
    <property type="entry name" value="CoxG"/>
    <property type="match status" value="1"/>
</dbReference>
<dbReference type="Proteomes" id="UP000253941">
    <property type="component" value="Unassembled WGS sequence"/>
</dbReference>
<evidence type="ECO:0000313" key="3">
    <source>
        <dbReference type="EMBL" id="RDD63868.1"/>
    </source>
</evidence>
<keyword evidence="2" id="KW-0472">Membrane</keyword>
<feature type="compositionally biased region" description="Low complexity" evidence="1">
    <location>
        <begin position="163"/>
        <end position="188"/>
    </location>
</feature>
<dbReference type="RefSeq" id="WP_114580381.1">
    <property type="nucleotide sequence ID" value="NZ_QPMH01000001.1"/>
</dbReference>
<feature type="compositionally biased region" description="Low complexity" evidence="1">
    <location>
        <begin position="197"/>
        <end position="207"/>
    </location>
</feature>
<dbReference type="Pfam" id="PF06240">
    <property type="entry name" value="COXG"/>
    <property type="match status" value="1"/>
</dbReference>
<accession>A0A369TF22</accession>
<evidence type="ECO:0000256" key="2">
    <source>
        <dbReference type="SAM" id="Phobius"/>
    </source>
</evidence>
<dbReference type="AlphaFoldDB" id="A0A369TF22"/>
<dbReference type="PANTHER" id="PTHR38588:SF1">
    <property type="entry name" value="BLL0334 PROTEIN"/>
    <property type="match status" value="1"/>
</dbReference>
<dbReference type="Gene3D" id="3.30.530.20">
    <property type="match status" value="1"/>
</dbReference>
<dbReference type="InterPro" id="IPR023393">
    <property type="entry name" value="START-like_dom_sf"/>
</dbReference>
<dbReference type="PANTHER" id="PTHR38588">
    <property type="entry name" value="BLL0334 PROTEIN"/>
    <property type="match status" value="1"/>
</dbReference>
<feature type="transmembrane region" description="Helical" evidence="2">
    <location>
        <begin position="216"/>
        <end position="234"/>
    </location>
</feature>
<dbReference type="InterPro" id="IPR010419">
    <property type="entry name" value="CO_DH_gsu"/>
</dbReference>
<gene>
    <name evidence="3" type="ORF">DRB17_01495</name>
</gene>
<keyword evidence="2" id="KW-0812">Transmembrane</keyword>
<organism evidence="3 4">
    <name type="scientific">Ferruginivarius sediminum</name>
    <dbReference type="NCBI Taxonomy" id="2661937"/>
    <lineage>
        <taxon>Bacteria</taxon>
        <taxon>Pseudomonadati</taxon>
        <taxon>Pseudomonadota</taxon>
        <taxon>Alphaproteobacteria</taxon>
        <taxon>Rhodospirillales</taxon>
        <taxon>Rhodospirillaceae</taxon>
        <taxon>Ferruginivarius</taxon>
    </lineage>
</organism>
<sequence>MEMSGEQQIAAPRQTVWEALNDPEILKQCIPGCQHIEKSGDNAFNAKVKAKVGPVNATFSGRVTLSDLNPPESYTISGEGTGGAAGFAKGGAHVKLEDQGDSTLLKYDVDAQVGGKLAQLGQRLIKSTANKYARQFFEKFTEVVGKPEAAKAPAEAEAKPEAAEATPEPAVAESATPPNEAAAPAEPSRPAEKPAEPAEASRPAPAEAESRGLSPAVWVGGLIVVVLVLLAIFAF</sequence>
<dbReference type="SUPFAM" id="SSF55961">
    <property type="entry name" value="Bet v1-like"/>
    <property type="match status" value="1"/>
</dbReference>
<keyword evidence="2" id="KW-1133">Transmembrane helix</keyword>